<accession>A0ABW3W2V0</accession>
<dbReference type="Pfam" id="PF02720">
    <property type="entry name" value="DUF222"/>
    <property type="match status" value="1"/>
</dbReference>
<dbReference type="InterPro" id="IPR003870">
    <property type="entry name" value="DUF222"/>
</dbReference>
<dbReference type="EMBL" id="JBHTLX010000020">
    <property type="protein sequence ID" value="MFD1248895.1"/>
    <property type="molecule type" value="Genomic_DNA"/>
</dbReference>
<evidence type="ECO:0000313" key="2">
    <source>
        <dbReference type="EMBL" id="MFD1248895.1"/>
    </source>
</evidence>
<protein>
    <submittedName>
        <fullName evidence="2">DUF222 domain-containing protein</fullName>
    </submittedName>
</protein>
<feature type="non-terminal residue" evidence="2">
    <location>
        <position position="288"/>
    </location>
</feature>
<gene>
    <name evidence="2" type="ORF">ACFQ3F_13935</name>
</gene>
<evidence type="ECO:0000313" key="3">
    <source>
        <dbReference type="Proteomes" id="UP001597229"/>
    </source>
</evidence>
<keyword evidence="3" id="KW-1185">Reference proteome</keyword>
<dbReference type="RefSeq" id="WP_379228767.1">
    <property type="nucleotide sequence ID" value="NZ_JBHTLX010000020.1"/>
</dbReference>
<feature type="domain" description="DUF222" evidence="1">
    <location>
        <begin position="82"/>
        <end position="277"/>
    </location>
</feature>
<dbReference type="Proteomes" id="UP001597229">
    <property type="component" value="Unassembled WGS sequence"/>
</dbReference>
<evidence type="ECO:0000259" key="1">
    <source>
        <dbReference type="Pfam" id="PF02720"/>
    </source>
</evidence>
<sequence>MAQAPAPDTGISTMLASLRAEIEGREASLIREWATIAAWAEANVVEAAESPATTGDGFVDTGLPIAGDGAPLVSEFALMELIAVLGRSPAGGRAYVGKVLGCAWRLPNVWAAVMAGRLAPWRAVRIAKLVGPLSAEAAAFVDRNLFNASGVGWAQLERLITEAIVRFDPVRAEAERAAVADERYLDIDEPNAQGLAHISGLLDAADARDLHDAIVRRAALLGTLGSLGALGGEASLDVRRSQALGELARADLALDLDGAPARRATINVHITDTTLTGDNPVARWNDRP</sequence>
<organism evidence="2 3">
    <name type="scientific">Nocardioides ginsengisoli</name>
    <dbReference type="NCBI Taxonomy" id="363868"/>
    <lineage>
        <taxon>Bacteria</taxon>
        <taxon>Bacillati</taxon>
        <taxon>Actinomycetota</taxon>
        <taxon>Actinomycetes</taxon>
        <taxon>Propionibacteriales</taxon>
        <taxon>Nocardioidaceae</taxon>
        <taxon>Nocardioides</taxon>
    </lineage>
</organism>
<name>A0ABW3W2V0_9ACTN</name>
<proteinExistence type="predicted"/>
<comment type="caution">
    <text evidence="2">The sequence shown here is derived from an EMBL/GenBank/DDBJ whole genome shotgun (WGS) entry which is preliminary data.</text>
</comment>
<reference evidence="3" key="1">
    <citation type="journal article" date="2019" name="Int. J. Syst. Evol. Microbiol.">
        <title>The Global Catalogue of Microorganisms (GCM) 10K type strain sequencing project: providing services to taxonomists for standard genome sequencing and annotation.</title>
        <authorList>
            <consortium name="The Broad Institute Genomics Platform"/>
            <consortium name="The Broad Institute Genome Sequencing Center for Infectious Disease"/>
            <person name="Wu L."/>
            <person name="Ma J."/>
        </authorList>
    </citation>
    <scope>NUCLEOTIDE SEQUENCE [LARGE SCALE GENOMIC DNA]</scope>
    <source>
        <strain evidence="3">CCUG 52478</strain>
    </source>
</reference>